<dbReference type="AlphaFoldDB" id="A0A383RI75"/>
<dbReference type="Proteomes" id="UP000304148">
    <property type="component" value="Chromosome"/>
</dbReference>
<dbReference type="EMBL" id="LS992241">
    <property type="protein sequence ID" value="SYX86302.1"/>
    <property type="molecule type" value="Genomic_DNA"/>
</dbReference>
<reference evidence="2" key="1">
    <citation type="submission" date="2018-08" db="EMBL/GenBank/DDBJ databases">
        <authorList>
            <person name="Chevrot R."/>
        </authorList>
    </citation>
    <scope>NUCLEOTIDE SEQUENCE [LARGE SCALE GENOMIC DNA]</scope>
</reference>
<evidence type="ECO:0000313" key="2">
    <source>
        <dbReference type="Proteomes" id="UP000304148"/>
    </source>
</evidence>
<gene>
    <name evidence="1" type="ORF">PBLR_14724</name>
</gene>
<sequence length="64" mass="7230">MIPPLALQNMILNTAEEHIQTWKMRMDECETLDHEVDLTLEGVRRCRGGKREASTSSARTNTGS</sequence>
<proteinExistence type="predicted"/>
<name>A0A383RI75_PAEAL</name>
<accession>A0A383RI75</accession>
<organism evidence="1 2">
    <name type="scientific">Paenibacillus alvei</name>
    <name type="common">Bacillus alvei</name>
    <dbReference type="NCBI Taxonomy" id="44250"/>
    <lineage>
        <taxon>Bacteria</taxon>
        <taxon>Bacillati</taxon>
        <taxon>Bacillota</taxon>
        <taxon>Bacilli</taxon>
        <taxon>Bacillales</taxon>
        <taxon>Paenibacillaceae</taxon>
        <taxon>Paenibacillus</taxon>
    </lineage>
</organism>
<protein>
    <submittedName>
        <fullName evidence="1">Uncharacterized protein</fullName>
    </submittedName>
</protein>
<evidence type="ECO:0000313" key="1">
    <source>
        <dbReference type="EMBL" id="SYX86302.1"/>
    </source>
</evidence>